<dbReference type="AlphaFoldDB" id="A0A1G6GKV3"/>
<protein>
    <submittedName>
        <fullName evidence="2">NAD(P)H dehydrogenase (Quinone)</fullName>
    </submittedName>
</protein>
<feature type="domain" description="NAD(P)-binding" evidence="1">
    <location>
        <begin position="7"/>
        <end position="182"/>
    </location>
</feature>
<dbReference type="InterPro" id="IPR036291">
    <property type="entry name" value="NAD(P)-bd_dom_sf"/>
</dbReference>
<dbReference type="SUPFAM" id="SSF51735">
    <property type="entry name" value="NAD(P)-binding Rossmann-fold domains"/>
    <property type="match status" value="1"/>
</dbReference>
<dbReference type="Gene3D" id="3.40.50.720">
    <property type="entry name" value="NAD(P)-binding Rossmann-like Domain"/>
    <property type="match status" value="1"/>
</dbReference>
<evidence type="ECO:0000313" key="3">
    <source>
        <dbReference type="Proteomes" id="UP000199086"/>
    </source>
</evidence>
<dbReference type="PANTHER" id="PTHR47129:SF1">
    <property type="entry name" value="NMRA-LIKE DOMAIN-CONTAINING PROTEIN"/>
    <property type="match status" value="1"/>
</dbReference>
<dbReference type="InterPro" id="IPR016040">
    <property type="entry name" value="NAD(P)-bd_dom"/>
</dbReference>
<dbReference type="InterPro" id="IPR052718">
    <property type="entry name" value="NmrA-type_oxidoreductase"/>
</dbReference>
<dbReference type="Gene3D" id="3.90.25.10">
    <property type="entry name" value="UDP-galactose 4-epimerase, domain 1"/>
    <property type="match status" value="1"/>
</dbReference>
<keyword evidence="3" id="KW-1185">Reference proteome</keyword>
<dbReference type="Pfam" id="PF13460">
    <property type="entry name" value="NAD_binding_10"/>
    <property type="match status" value="1"/>
</dbReference>
<dbReference type="PANTHER" id="PTHR47129">
    <property type="entry name" value="QUINONE OXIDOREDUCTASE 2"/>
    <property type="match status" value="1"/>
</dbReference>
<evidence type="ECO:0000313" key="2">
    <source>
        <dbReference type="EMBL" id="SDB82662.1"/>
    </source>
</evidence>
<evidence type="ECO:0000259" key="1">
    <source>
        <dbReference type="Pfam" id="PF13460"/>
    </source>
</evidence>
<dbReference type="RefSeq" id="WP_092608383.1">
    <property type="nucleotide sequence ID" value="NZ_FMYF01000004.1"/>
</dbReference>
<proteinExistence type="predicted"/>
<accession>A0A1G6GKV3</accession>
<dbReference type="STRING" id="1577474.GA0111570_10430"/>
<dbReference type="EMBL" id="FMYF01000004">
    <property type="protein sequence ID" value="SDB82662.1"/>
    <property type="molecule type" value="Genomic_DNA"/>
</dbReference>
<sequence length="282" mass="29023">MSLAVTGATGNLGGLVIDHLIERGTPADQVVALVRDVAKAADLVERGVEVRTFDYDRPATSALAGVDSLLLVSGTDLGRRQAQHRAVIDAAAAAGVGRVVYTSAPHAEASINPVAPDHKATEEYLAASGLGHVNLRNGWYHENFLGDLAAARQTGQVLTAAGHGRVASASRSDLADAAAVVLAGSETDRTYKLTGDEAWRFDDLAADLAEVLHREVVAAHVSPAEKSEALEGMGLDAGLVGFLVGVDEAIAAGELGDTSGELAGLIGRPTSPIIDTLRTVQG</sequence>
<organism evidence="2 3">
    <name type="scientific">Raineyella antarctica</name>
    <dbReference type="NCBI Taxonomy" id="1577474"/>
    <lineage>
        <taxon>Bacteria</taxon>
        <taxon>Bacillati</taxon>
        <taxon>Actinomycetota</taxon>
        <taxon>Actinomycetes</taxon>
        <taxon>Propionibacteriales</taxon>
        <taxon>Propionibacteriaceae</taxon>
        <taxon>Raineyella</taxon>
    </lineage>
</organism>
<dbReference type="Proteomes" id="UP000199086">
    <property type="component" value="Unassembled WGS sequence"/>
</dbReference>
<dbReference type="OrthoDB" id="5510591at2"/>
<reference evidence="2 3" key="1">
    <citation type="submission" date="2016-06" db="EMBL/GenBank/DDBJ databases">
        <authorList>
            <person name="Olsen C.W."/>
            <person name="Carey S."/>
            <person name="Hinshaw L."/>
            <person name="Karasin A.I."/>
        </authorList>
    </citation>
    <scope>NUCLEOTIDE SEQUENCE [LARGE SCALE GENOMIC DNA]</scope>
    <source>
        <strain evidence="2 3">LZ-22</strain>
    </source>
</reference>
<gene>
    <name evidence="2" type="ORF">GA0111570_10430</name>
</gene>
<name>A0A1G6GKV3_9ACTN</name>